<keyword evidence="4 8" id="KW-1003">Cell membrane</keyword>
<dbReference type="InterPro" id="IPR052017">
    <property type="entry name" value="TSUP"/>
</dbReference>
<comment type="subcellular location">
    <subcellularLocation>
        <location evidence="1 8">Cell membrane</location>
        <topology evidence="1 8">Multi-pass membrane protein</topology>
    </subcellularLocation>
</comment>
<evidence type="ECO:0000256" key="1">
    <source>
        <dbReference type="ARBA" id="ARBA00004651"/>
    </source>
</evidence>
<dbReference type="STRING" id="1121290.CLAOCE_10720"/>
<feature type="transmembrane region" description="Helical" evidence="8">
    <location>
        <begin position="201"/>
        <end position="217"/>
    </location>
</feature>
<feature type="transmembrane region" description="Helical" evidence="8">
    <location>
        <begin position="98"/>
        <end position="116"/>
    </location>
</feature>
<dbReference type="EMBL" id="LZFO01000012">
    <property type="protein sequence ID" value="OFI06299.1"/>
    <property type="molecule type" value="Genomic_DNA"/>
</dbReference>
<keyword evidence="5 8" id="KW-0812">Transmembrane</keyword>
<evidence type="ECO:0000256" key="5">
    <source>
        <dbReference type="ARBA" id="ARBA00022692"/>
    </source>
</evidence>
<dbReference type="Proteomes" id="UP000175744">
    <property type="component" value="Unassembled WGS sequence"/>
</dbReference>
<evidence type="ECO:0000256" key="2">
    <source>
        <dbReference type="ARBA" id="ARBA00009142"/>
    </source>
</evidence>
<dbReference type="AlphaFoldDB" id="A0A1E8EZ80"/>
<keyword evidence="7 8" id="KW-0472">Membrane</keyword>
<feature type="transmembrane region" description="Helical" evidence="8">
    <location>
        <begin position="72"/>
        <end position="91"/>
    </location>
</feature>
<dbReference type="PANTHER" id="PTHR30269:SF0">
    <property type="entry name" value="MEMBRANE TRANSPORTER PROTEIN YFCA-RELATED"/>
    <property type="match status" value="1"/>
</dbReference>
<dbReference type="PATRIC" id="fig|1121290.3.peg.1077"/>
<gene>
    <name evidence="9" type="ORF">CLOACE_10720</name>
</gene>
<accession>A0A1E8EZ80</accession>
<proteinExistence type="inferred from homology"/>
<keyword evidence="6 8" id="KW-1133">Transmembrane helix</keyword>
<dbReference type="Pfam" id="PF01925">
    <property type="entry name" value="TauE"/>
    <property type="match status" value="1"/>
</dbReference>
<dbReference type="InterPro" id="IPR002781">
    <property type="entry name" value="TM_pro_TauE-like"/>
</dbReference>
<name>A0A1E8EZ80_9CLOT</name>
<comment type="similarity">
    <text evidence="2 8">Belongs to the 4-toluene sulfonate uptake permease (TSUP) (TC 2.A.102) family.</text>
</comment>
<evidence type="ECO:0000256" key="3">
    <source>
        <dbReference type="ARBA" id="ARBA00022448"/>
    </source>
</evidence>
<sequence>MLFNIVLVCIAGFIAAVVDAIAGGGGIISVPAFLIAGIPPHMTLGTNKFCATCGSLTSSINFFEYKKTNFSLLKYLIPFTFIGAILGANTVMKLDPKYLNGIVLALLIFVGIYSLLSRDLGKEDNFQGLNKKNLTLGIILSFSLGFYDGFFGPGVGSFLLFGLIGIFKFDFTKASGNGKILNFVSNITSLVLFAVNGQVNYLYGIPAALSMIIGARFGSKLAIKKGSKLIKPIFITMSLLMAVKMLYKITI</sequence>
<keyword evidence="10" id="KW-1185">Reference proteome</keyword>
<organism evidence="9 10">
    <name type="scientific">Clostridium acetireducens DSM 10703</name>
    <dbReference type="NCBI Taxonomy" id="1121290"/>
    <lineage>
        <taxon>Bacteria</taxon>
        <taxon>Bacillati</taxon>
        <taxon>Bacillota</taxon>
        <taxon>Clostridia</taxon>
        <taxon>Eubacteriales</taxon>
        <taxon>Clostridiaceae</taxon>
        <taxon>Clostridium</taxon>
    </lineage>
</organism>
<protein>
    <recommendedName>
        <fullName evidence="8">Probable membrane transporter protein</fullName>
    </recommendedName>
</protein>
<feature type="transmembrane region" description="Helical" evidence="8">
    <location>
        <begin position="136"/>
        <end position="167"/>
    </location>
</feature>
<keyword evidence="3" id="KW-0813">Transport</keyword>
<evidence type="ECO:0000313" key="9">
    <source>
        <dbReference type="EMBL" id="OFI06299.1"/>
    </source>
</evidence>
<dbReference type="OrthoDB" id="554695at2"/>
<feature type="transmembrane region" description="Helical" evidence="8">
    <location>
        <begin position="229"/>
        <end position="247"/>
    </location>
</feature>
<dbReference type="RefSeq" id="WP_070110003.1">
    <property type="nucleotide sequence ID" value="NZ_LZFO01000012.1"/>
</dbReference>
<evidence type="ECO:0000313" key="10">
    <source>
        <dbReference type="Proteomes" id="UP000175744"/>
    </source>
</evidence>
<evidence type="ECO:0000256" key="4">
    <source>
        <dbReference type="ARBA" id="ARBA00022475"/>
    </source>
</evidence>
<reference evidence="9 10" key="1">
    <citation type="submission" date="2016-06" db="EMBL/GenBank/DDBJ databases">
        <title>Genome sequence of Clostridium acetireducens DSM 10703.</title>
        <authorList>
            <person name="Poehlein A."/>
            <person name="Fluechter S."/>
            <person name="Duerre P."/>
            <person name="Daniel R."/>
        </authorList>
    </citation>
    <scope>NUCLEOTIDE SEQUENCE [LARGE SCALE GENOMIC DNA]</scope>
    <source>
        <strain evidence="9 10">DSM 10703</strain>
    </source>
</reference>
<evidence type="ECO:0000256" key="7">
    <source>
        <dbReference type="ARBA" id="ARBA00023136"/>
    </source>
</evidence>
<dbReference type="GO" id="GO:0005886">
    <property type="term" value="C:plasma membrane"/>
    <property type="evidence" value="ECO:0007669"/>
    <property type="project" value="UniProtKB-SubCell"/>
</dbReference>
<dbReference type="PANTHER" id="PTHR30269">
    <property type="entry name" value="TRANSMEMBRANE PROTEIN YFCA"/>
    <property type="match status" value="1"/>
</dbReference>
<evidence type="ECO:0000256" key="8">
    <source>
        <dbReference type="RuleBase" id="RU363041"/>
    </source>
</evidence>
<evidence type="ECO:0000256" key="6">
    <source>
        <dbReference type="ARBA" id="ARBA00022989"/>
    </source>
</evidence>
<comment type="caution">
    <text evidence="9">The sequence shown here is derived from an EMBL/GenBank/DDBJ whole genome shotgun (WGS) entry which is preliminary data.</text>
</comment>